<evidence type="ECO:0000256" key="2">
    <source>
        <dbReference type="ARBA" id="ARBA00022857"/>
    </source>
</evidence>
<feature type="domain" description="Ketoreductase" evidence="4">
    <location>
        <begin position="4"/>
        <end position="183"/>
    </location>
</feature>
<dbReference type="Gene3D" id="3.40.50.720">
    <property type="entry name" value="NAD(P)-binding Rossmann-like Domain"/>
    <property type="match status" value="1"/>
</dbReference>
<dbReference type="PANTHER" id="PTHR43008">
    <property type="entry name" value="BENZIL REDUCTASE"/>
    <property type="match status" value="1"/>
</dbReference>
<dbReference type="SMART" id="SM00822">
    <property type="entry name" value="PKS_KR"/>
    <property type="match status" value="1"/>
</dbReference>
<dbReference type="InterPro" id="IPR002347">
    <property type="entry name" value="SDR_fam"/>
</dbReference>
<gene>
    <name evidence="5" type="ORF">BDY21DRAFT_356458</name>
</gene>
<accession>A0A6A6NPC1</accession>
<keyword evidence="3" id="KW-0560">Oxidoreductase</keyword>
<sequence>MAGPVVILTGASRGIGLAVAHYLLSQQARLVVVARSQAPLEELRAAHPEQVRALAGDLGDVSFAARAAAAAKEAWGRIDAVVVNHGTLNPVKRVADSAAAEWQRGFDINVHSAVALIQASLPSLRASHGRILLVSSGAAIEAYVAWGVYGASKAVLNHLALTLAVEEPDVTTVSIRPGVVDTEMQREVRDVNDMDPAVRARFIELKATGGLLKPEQPGNVIAKLALNAPKELSGKFLSWNDGRLAAFQD</sequence>
<comment type="similarity">
    <text evidence="1">Belongs to the short-chain dehydrogenases/reductases (SDR) family.</text>
</comment>
<dbReference type="PANTHER" id="PTHR43008:SF8">
    <property type="entry name" value="BENZIL REDUCTASE ((S)-BENZOIN FORMING) IRC24"/>
    <property type="match status" value="1"/>
</dbReference>
<dbReference type="SUPFAM" id="SSF51735">
    <property type="entry name" value="NAD(P)-binding Rossmann-fold domains"/>
    <property type="match status" value="1"/>
</dbReference>
<dbReference type="InterPro" id="IPR036291">
    <property type="entry name" value="NAD(P)-bd_dom_sf"/>
</dbReference>
<evidence type="ECO:0000313" key="6">
    <source>
        <dbReference type="Proteomes" id="UP000799766"/>
    </source>
</evidence>
<dbReference type="GO" id="GO:0050664">
    <property type="term" value="F:oxidoreductase activity, acting on NAD(P)H, oxygen as acceptor"/>
    <property type="evidence" value="ECO:0007669"/>
    <property type="project" value="TreeGrafter"/>
</dbReference>
<dbReference type="Proteomes" id="UP000799766">
    <property type="component" value="Unassembled WGS sequence"/>
</dbReference>
<dbReference type="FunFam" id="3.40.50.720:FF:000281">
    <property type="entry name" value="Uncharacterized oxidoreductase YIR035C"/>
    <property type="match status" value="1"/>
</dbReference>
<evidence type="ECO:0000256" key="1">
    <source>
        <dbReference type="ARBA" id="ARBA00006484"/>
    </source>
</evidence>
<dbReference type="Pfam" id="PF00106">
    <property type="entry name" value="adh_short"/>
    <property type="match status" value="1"/>
</dbReference>
<dbReference type="CDD" id="cd05367">
    <property type="entry name" value="SPR-like_SDR_c"/>
    <property type="match status" value="1"/>
</dbReference>
<protein>
    <submittedName>
        <fullName evidence="5">Short-chain dehydrogenase</fullName>
    </submittedName>
</protein>
<dbReference type="PRINTS" id="PR00081">
    <property type="entry name" value="GDHRDH"/>
</dbReference>
<reference evidence="5" key="1">
    <citation type="journal article" date="2020" name="Stud. Mycol.">
        <title>101 Dothideomycetes genomes: a test case for predicting lifestyles and emergence of pathogens.</title>
        <authorList>
            <person name="Haridas S."/>
            <person name="Albert R."/>
            <person name="Binder M."/>
            <person name="Bloem J."/>
            <person name="Labutti K."/>
            <person name="Salamov A."/>
            <person name="Andreopoulos B."/>
            <person name="Baker S."/>
            <person name="Barry K."/>
            <person name="Bills G."/>
            <person name="Bluhm B."/>
            <person name="Cannon C."/>
            <person name="Castanera R."/>
            <person name="Culley D."/>
            <person name="Daum C."/>
            <person name="Ezra D."/>
            <person name="Gonzalez J."/>
            <person name="Henrissat B."/>
            <person name="Kuo A."/>
            <person name="Liang C."/>
            <person name="Lipzen A."/>
            <person name="Lutzoni F."/>
            <person name="Magnuson J."/>
            <person name="Mondo S."/>
            <person name="Nolan M."/>
            <person name="Ohm R."/>
            <person name="Pangilinan J."/>
            <person name="Park H.-J."/>
            <person name="Ramirez L."/>
            <person name="Alfaro M."/>
            <person name="Sun H."/>
            <person name="Tritt A."/>
            <person name="Yoshinaga Y."/>
            <person name="Zwiers L.-H."/>
            <person name="Turgeon B."/>
            <person name="Goodwin S."/>
            <person name="Spatafora J."/>
            <person name="Crous P."/>
            <person name="Grigoriev I."/>
        </authorList>
    </citation>
    <scope>NUCLEOTIDE SEQUENCE</scope>
    <source>
        <strain evidence="5">ATCC 16933</strain>
    </source>
</reference>
<keyword evidence="6" id="KW-1185">Reference proteome</keyword>
<proteinExistence type="inferred from homology"/>
<dbReference type="EMBL" id="MU001698">
    <property type="protein sequence ID" value="KAF2453357.1"/>
    <property type="molecule type" value="Genomic_DNA"/>
</dbReference>
<dbReference type="OrthoDB" id="153074at2759"/>
<name>A0A6A6NPC1_9PEZI</name>
<dbReference type="InterPro" id="IPR057326">
    <property type="entry name" value="KR_dom"/>
</dbReference>
<dbReference type="AlphaFoldDB" id="A0A6A6NPC1"/>
<evidence type="ECO:0000313" key="5">
    <source>
        <dbReference type="EMBL" id="KAF2453357.1"/>
    </source>
</evidence>
<evidence type="ECO:0000259" key="4">
    <source>
        <dbReference type="SMART" id="SM00822"/>
    </source>
</evidence>
<keyword evidence="2" id="KW-0521">NADP</keyword>
<organism evidence="5 6">
    <name type="scientific">Lineolata rhizophorae</name>
    <dbReference type="NCBI Taxonomy" id="578093"/>
    <lineage>
        <taxon>Eukaryota</taxon>
        <taxon>Fungi</taxon>
        <taxon>Dikarya</taxon>
        <taxon>Ascomycota</taxon>
        <taxon>Pezizomycotina</taxon>
        <taxon>Dothideomycetes</taxon>
        <taxon>Dothideomycetes incertae sedis</taxon>
        <taxon>Lineolatales</taxon>
        <taxon>Lineolataceae</taxon>
        <taxon>Lineolata</taxon>
    </lineage>
</organism>
<evidence type="ECO:0000256" key="3">
    <source>
        <dbReference type="ARBA" id="ARBA00023002"/>
    </source>
</evidence>